<dbReference type="GeneID" id="110799077"/>
<dbReference type="RefSeq" id="XP_021859970.2">
    <property type="nucleotide sequence ID" value="XM_022004278.2"/>
</dbReference>
<sequence length="483" mass="53751">MDMNVISSPNSEKKGGCTTNCTLANKYLTSLPKKLKDNVVNFALETKKLGQEDPRRIFHALKVGFAITVVSLFYYFQALYNGFGVSAMWAVITVVVVFEYTVGATLGKGLNRMISTCIAGFLGVVAHYLADLSGDTGEPILLALFGFIVASTMTFMRFFPKLKARYDYGLMIFILTFALVAVSGYRDDEVIKMAQQRLSTIIIGSCIAMIICIFISPVWIGAEFHFLIASNIHKLANFLQGFGSEYLKMKDEKSKEEETFRQQYKSVLGTKTTEETMANLASWEPSHGKFKFSHPWKQYLKVGALTRMCAYRVDALNNCLNSDILQVETPEEIQEKMKESCKKLSSELGKVLKEVSLGLKKTKKTATAKTQLRETKKAAHELKMLLQETSLWEKFNLLDVLPAATVASILIDIVDCVENIIEEVHELASMADFKSMDSAVCPENQLSQIIVVGEVTTTDKNNHGPDLKGPTPSVAEPEIKSLQ</sequence>
<dbReference type="Pfam" id="PF11744">
    <property type="entry name" value="ALMT"/>
    <property type="match status" value="2"/>
</dbReference>
<dbReference type="Proteomes" id="UP000813463">
    <property type="component" value="Chromosome 1"/>
</dbReference>
<dbReference type="GO" id="GO:0034220">
    <property type="term" value="P:monoatomic ion transmembrane transport"/>
    <property type="evidence" value="ECO:0007669"/>
    <property type="project" value="UniProtKB-KW"/>
</dbReference>
<feature type="transmembrane region" description="Helical" evidence="10">
    <location>
        <begin position="57"/>
        <end position="76"/>
    </location>
</feature>
<dbReference type="KEGG" id="soe:110799077"/>
<proteinExistence type="inferred from homology"/>
<keyword evidence="3" id="KW-0813">Transport</keyword>
<name>A0A9R0J4P7_SPIOL</name>
<evidence type="ECO:0000256" key="5">
    <source>
        <dbReference type="ARBA" id="ARBA00022989"/>
    </source>
</evidence>
<feature type="transmembrane region" description="Helical" evidence="10">
    <location>
        <begin position="109"/>
        <end position="128"/>
    </location>
</feature>
<feature type="transmembrane region" description="Helical" evidence="10">
    <location>
        <begin position="82"/>
        <end position="102"/>
    </location>
</feature>
<evidence type="ECO:0000256" key="2">
    <source>
        <dbReference type="ARBA" id="ARBA00007079"/>
    </source>
</evidence>
<evidence type="ECO:0000313" key="11">
    <source>
        <dbReference type="Proteomes" id="UP000813463"/>
    </source>
</evidence>
<protein>
    <submittedName>
        <fullName evidence="12">Aluminum-activated malate transporter 2</fullName>
    </submittedName>
</protein>
<feature type="transmembrane region" description="Helical" evidence="10">
    <location>
        <begin position="140"/>
        <end position="159"/>
    </location>
</feature>
<evidence type="ECO:0000256" key="9">
    <source>
        <dbReference type="SAM" id="MobiDB-lite"/>
    </source>
</evidence>
<evidence type="ECO:0000313" key="12">
    <source>
        <dbReference type="RefSeq" id="XP_021859970.2"/>
    </source>
</evidence>
<dbReference type="PANTHER" id="PTHR31086">
    <property type="entry name" value="ALUMINUM-ACTIVATED MALATE TRANSPORTER 10"/>
    <property type="match status" value="1"/>
</dbReference>
<keyword evidence="8" id="KW-0407">Ion channel</keyword>
<feature type="transmembrane region" description="Helical" evidence="10">
    <location>
        <begin position="198"/>
        <end position="220"/>
    </location>
</feature>
<keyword evidence="5 10" id="KW-1133">Transmembrane helix</keyword>
<reference evidence="11" key="1">
    <citation type="journal article" date="2021" name="Nat. Commun.">
        <title>Genomic analyses provide insights into spinach domestication and the genetic basis of agronomic traits.</title>
        <authorList>
            <person name="Cai X."/>
            <person name="Sun X."/>
            <person name="Xu C."/>
            <person name="Sun H."/>
            <person name="Wang X."/>
            <person name="Ge C."/>
            <person name="Zhang Z."/>
            <person name="Wang Q."/>
            <person name="Fei Z."/>
            <person name="Jiao C."/>
            <person name="Wang Q."/>
        </authorList>
    </citation>
    <scope>NUCLEOTIDE SEQUENCE [LARGE SCALE GENOMIC DNA]</scope>
    <source>
        <strain evidence="11">cv. Varoflay</strain>
    </source>
</reference>
<evidence type="ECO:0000256" key="1">
    <source>
        <dbReference type="ARBA" id="ARBA00004141"/>
    </source>
</evidence>
<comment type="subcellular location">
    <subcellularLocation>
        <location evidence="1">Membrane</location>
        <topology evidence="1">Multi-pass membrane protein</topology>
    </subcellularLocation>
</comment>
<evidence type="ECO:0000256" key="3">
    <source>
        <dbReference type="ARBA" id="ARBA00022448"/>
    </source>
</evidence>
<feature type="transmembrane region" description="Helical" evidence="10">
    <location>
        <begin position="166"/>
        <end position="186"/>
    </location>
</feature>
<comment type="similarity">
    <text evidence="2">Belongs to the aromatic acid exporter (TC 2.A.85) family.</text>
</comment>
<evidence type="ECO:0000256" key="7">
    <source>
        <dbReference type="ARBA" id="ARBA00023136"/>
    </source>
</evidence>
<dbReference type="AlphaFoldDB" id="A0A9R0J4P7"/>
<feature type="region of interest" description="Disordered" evidence="9">
    <location>
        <begin position="458"/>
        <end position="483"/>
    </location>
</feature>
<evidence type="ECO:0000256" key="6">
    <source>
        <dbReference type="ARBA" id="ARBA00023065"/>
    </source>
</evidence>
<evidence type="ECO:0000256" key="4">
    <source>
        <dbReference type="ARBA" id="ARBA00022692"/>
    </source>
</evidence>
<keyword evidence="4 10" id="KW-0812">Transmembrane</keyword>
<dbReference type="GO" id="GO:0015743">
    <property type="term" value="P:malate transport"/>
    <property type="evidence" value="ECO:0007669"/>
    <property type="project" value="InterPro"/>
</dbReference>
<organism evidence="11 12">
    <name type="scientific">Spinacia oleracea</name>
    <name type="common">Spinach</name>
    <dbReference type="NCBI Taxonomy" id="3562"/>
    <lineage>
        <taxon>Eukaryota</taxon>
        <taxon>Viridiplantae</taxon>
        <taxon>Streptophyta</taxon>
        <taxon>Embryophyta</taxon>
        <taxon>Tracheophyta</taxon>
        <taxon>Spermatophyta</taxon>
        <taxon>Magnoliopsida</taxon>
        <taxon>eudicotyledons</taxon>
        <taxon>Gunneridae</taxon>
        <taxon>Pentapetalae</taxon>
        <taxon>Caryophyllales</taxon>
        <taxon>Chenopodiaceae</taxon>
        <taxon>Chenopodioideae</taxon>
        <taxon>Anserineae</taxon>
        <taxon>Spinacia</taxon>
    </lineage>
</organism>
<keyword evidence="11" id="KW-1185">Reference proteome</keyword>
<gene>
    <name evidence="12" type="primary">LOC110799077</name>
</gene>
<dbReference type="InterPro" id="IPR020966">
    <property type="entry name" value="ALMT"/>
</dbReference>
<evidence type="ECO:0000256" key="10">
    <source>
        <dbReference type="SAM" id="Phobius"/>
    </source>
</evidence>
<dbReference type="GO" id="GO:0009705">
    <property type="term" value="C:plant-type vacuole membrane"/>
    <property type="evidence" value="ECO:0000318"/>
    <property type="project" value="GO_Central"/>
</dbReference>
<keyword evidence="6" id="KW-0406">Ion transport</keyword>
<evidence type="ECO:0000256" key="8">
    <source>
        <dbReference type="ARBA" id="ARBA00023303"/>
    </source>
</evidence>
<keyword evidence="7 10" id="KW-0472">Membrane</keyword>
<reference evidence="12" key="2">
    <citation type="submission" date="2025-08" db="UniProtKB">
        <authorList>
            <consortium name="RefSeq"/>
        </authorList>
    </citation>
    <scope>IDENTIFICATION</scope>
    <source>
        <tissue evidence="12">Leaf</tissue>
    </source>
</reference>
<accession>A0A9R0J4P7</accession>